<reference evidence="1" key="1">
    <citation type="submission" date="2014-11" db="EMBL/GenBank/DDBJ databases">
        <authorList>
            <person name="Amaro Gonzalez C."/>
        </authorList>
    </citation>
    <scope>NUCLEOTIDE SEQUENCE</scope>
</reference>
<dbReference type="EMBL" id="GBXM01086025">
    <property type="protein sequence ID" value="JAH22552.1"/>
    <property type="molecule type" value="Transcribed_RNA"/>
</dbReference>
<name>A0A0E9R1B7_ANGAN</name>
<dbReference type="AlphaFoldDB" id="A0A0E9R1B7"/>
<proteinExistence type="predicted"/>
<sequence length="50" mass="5950">MEKKQTNSSPNDMRTHYNPFSPGNRYLIKAPNPFRTYQLFHYIISNCIQS</sequence>
<reference evidence="1" key="2">
    <citation type="journal article" date="2015" name="Fish Shellfish Immunol.">
        <title>Early steps in the European eel (Anguilla anguilla)-Vibrio vulnificus interaction in the gills: Role of the RtxA13 toxin.</title>
        <authorList>
            <person name="Callol A."/>
            <person name="Pajuelo D."/>
            <person name="Ebbesson L."/>
            <person name="Teles M."/>
            <person name="MacKenzie S."/>
            <person name="Amaro C."/>
        </authorList>
    </citation>
    <scope>NUCLEOTIDE SEQUENCE</scope>
</reference>
<accession>A0A0E9R1B7</accession>
<evidence type="ECO:0000313" key="1">
    <source>
        <dbReference type="EMBL" id="JAH22552.1"/>
    </source>
</evidence>
<protein>
    <submittedName>
        <fullName evidence="1">Uncharacterized protein</fullName>
    </submittedName>
</protein>
<organism evidence="1">
    <name type="scientific">Anguilla anguilla</name>
    <name type="common">European freshwater eel</name>
    <name type="synonym">Muraena anguilla</name>
    <dbReference type="NCBI Taxonomy" id="7936"/>
    <lineage>
        <taxon>Eukaryota</taxon>
        <taxon>Metazoa</taxon>
        <taxon>Chordata</taxon>
        <taxon>Craniata</taxon>
        <taxon>Vertebrata</taxon>
        <taxon>Euteleostomi</taxon>
        <taxon>Actinopterygii</taxon>
        <taxon>Neopterygii</taxon>
        <taxon>Teleostei</taxon>
        <taxon>Anguilliformes</taxon>
        <taxon>Anguillidae</taxon>
        <taxon>Anguilla</taxon>
    </lineage>
</organism>